<feature type="signal peptide" evidence="2">
    <location>
        <begin position="1"/>
        <end position="24"/>
    </location>
</feature>
<dbReference type="Proteomes" id="UP000176665">
    <property type="component" value="Unassembled WGS sequence"/>
</dbReference>
<feature type="chain" id="PRO_5009522653" evidence="2">
    <location>
        <begin position="25"/>
        <end position="220"/>
    </location>
</feature>
<dbReference type="EMBL" id="MFJA01000035">
    <property type="protein sequence ID" value="OGG03253.1"/>
    <property type="molecule type" value="Genomic_DNA"/>
</dbReference>
<proteinExistence type="predicted"/>
<keyword evidence="2" id="KW-0732">Signal</keyword>
<sequence length="220" mass="23769">MKKSLPLLGLILFFTLLPARLALAQTPPNYPSKTPTPTFPESCGCTAWQNQSCGGGNCSNTQMYQSRSCTPDRCQSESRCVTTSQCSQISTPTIHLTRTPTRTPTKPPYKTPTVHLTRYPTRTPTPPPLTCRTVITYANGKAVPAGGQVKTGDQVTFSASGNGPVRNMKFDLLNKDTGTVVFSKTVAATCLTVSVCTANTFKYPYTIVKLGSYQVSAKML</sequence>
<name>A0A1F5YT50_9BACT</name>
<dbReference type="STRING" id="1798371.A2W14_07055"/>
<feature type="compositionally biased region" description="Low complexity" evidence="1">
    <location>
        <begin position="111"/>
        <end position="122"/>
    </location>
</feature>
<reference evidence="3 4" key="1">
    <citation type="journal article" date="2016" name="Nat. Commun.">
        <title>Thousands of microbial genomes shed light on interconnected biogeochemical processes in an aquifer system.</title>
        <authorList>
            <person name="Anantharaman K."/>
            <person name="Brown C.T."/>
            <person name="Hug L.A."/>
            <person name="Sharon I."/>
            <person name="Castelle C.J."/>
            <person name="Probst A.J."/>
            <person name="Thomas B.C."/>
            <person name="Singh A."/>
            <person name="Wilkins M.J."/>
            <person name="Karaoz U."/>
            <person name="Brodie E.L."/>
            <person name="Williams K.H."/>
            <person name="Hubbard S.S."/>
            <person name="Banfield J.F."/>
        </authorList>
    </citation>
    <scope>NUCLEOTIDE SEQUENCE [LARGE SCALE GENOMIC DNA]</scope>
</reference>
<evidence type="ECO:0000313" key="4">
    <source>
        <dbReference type="Proteomes" id="UP000176665"/>
    </source>
</evidence>
<organism evidence="3 4">
    <name type="scientific">Candidatus Gottesmanbacteria bacterium RBG_16_37_8</name>
    <dbReference type="NCBI Taxonomy" id="1798371"/>
    <lineage>
        <taxon>Bacteria</taxon>
        <taxon>Candidatus Gottesmaniibacteriota</taxon>
    </lineage>
</organism>
<evidence type="ECO:0000313" key="3">
    <source>
        <dbReference type="EMBL" id="OGG03253.1"/>
    </source>
</evidence>
<accession>A0A1F5YT50</accession>
<evidence type="ECO:0000256" key="2">
    <source>
        <dbReference type="SAM" id="SignalP"/>
    </source>
</evidence>
<protein>
    <submittedName>
        <fullName evidence="3">Uncharacterized protein</fullName>
    </submittedName>
</protein>
<comment type="caution">
    <text evidence="3">The sequence shown here is derived from an EMBL/GenBank/DDBJ whole genome shotgun (WGS) entry which is preliminary data.</text>
</comment>
<feature type="region of interest" description="Disordered" evidence="1">
    <location>
        <begin position="96"/>
        <end position="123"/>
    </location>
</feature>
<dbReference type="AlphaFoldDB" id="A0A1F5YT50"/>
<gene>
    <name evidence="3" type="ORF">A2W14_07055</name>
</gene>
<evidence type="ECO:0000256" key="1">
    <source>
        <dbReference type="SAM" id="MobiDB-lite"/>
    </source>
</evidence>